<dbReference type="Gene3D" id="3.40.50.300">
    <property type="entry name" value="P-loop containing nucleotide triphosphate hydrolases"/>
    <property type="match status" value="1"/>
</dbReference>
<protein>
    <submittedName>
        <fullName evidence="1">Uncharacterized protein</fullName>
    </submittedName>
</protein>
<evidence type="ECO:0000313" key="1">
    <source>
        <dbReference type="EMBL" id="KAF2192225.1"/>
    </source>
</evidence>
<organism evidence="1 2">
    <name type="scientific">Zopfia rhizophila CBS 207.26</name>
    <dbReference type="NCBI Taxonomy" id="1314779"/>
    <lineage>
        <taxon>Eukaryota</taxon>
        <taxon>Fungi</taxon>
        <taxon>Dikarya</taxon>
        <taxon>Ascomycota</taxon>
        <taxon>Pezizomycotina</taxon>
        <taxon>Dothideomycetes</taxon>
        <taxon>Dothideomycetes incertae sedis</taxon>
        <taxon>Zopfiaceae</taxon>
        <taxon>Zopfia</taxon>
    </lineage>
</organism>
<dbReference type="AlphaFoldDB" id="A0A6A6EM32"/>
<dbReference type="InterPro" id="IPR040632">
    <property type="entry name" value="Sulfotransfer_4"/>
</dbReference>
<dbReference type="Pfam" id="PF17784">
    <property type="entry name" value="Sulfotransfer_4"/>
    <property type="match status" value="1"/>
</dbReference>
<gene>
    <name evidence="1" type="ORF">K469DRAFT_694357</name>
</gene>
<dbReference type="InterPro" id="IPR027417">
    <property type="entry name" value="P-loop_NTPase"/>
</dbReference>
<keyword evidence="2" id="KW-1185">Reference proteome</keyword>
<sequence>MLDKNHHQKPMISKLVRKEYASGSKNGDVTFTAEEFDQVFGGYDALTDMPIAVLAAELVQAYPDAKVILNRRKDIDAWYNSTIATIMAQGDDRMNWFRSWFCADLYWTRRLMFREMMPWFYRGDFRANGKWVYREHCAMVRDWFQRNDCWSGERRTDGRRCASS</sequence>
<evidence type="ECO:0000313" key="2">
    <source>
        <dbReference type="Proteomes" id="UP000800200"/>
    </source>
</evidence>
<dbReference type="Proteomes" id="UP000800200">
    <property type="component" value="Unassembled WGS sequence"/>
</dbReference>
<dbReference type="PANTHER" id="PTHR36978">
    <property type="entry name" value="P-LOOP CONTAINING NUCLEOTIDE TRIPHOSPHATE HYDROLASE"/>
    <property type="match status" value="1"/>
</dbReference>
<dbReference type="OrthoDB" id="408152at2759"/>
<dbReference type="EMBL" id="ML994615">
    <property type="protein sequence ID" value="KAF2192225.1"/>
    <property type="molecule type" value="Genomic_DNA"/>
</dbReference>
<accession>A0A6A6EM32</accession>
<dbReference type="PANTHER" id="PTHR36978:SF8">
    <property type="entry name" value="NAD DEPENDENT EPIMERASE_DEHYDRATASE"/>
    <property type="match status" value="1"/>
</dbReference>
<name>A0A6A6EM32_9PEZI</name>
<reference evidence="1" key="1">
    <citation type="journal article" date="2020" name="Stud. Mycol.">
        <title>101 Dothideomycetes genomes: a test case for predicting lifestyles and emergence of pathogens.</title>
        <authorList>
            <person name="Haridas S."/>
            <person name="Albert R."/>
            <person name="Binder M."/>
            <person name="Bloem J."/>
            <person name="Labutti K."/>
            <person name="Salamov A."/>
            <person name="Andreopoulos B."/>
            <person name="Baker S."/>
            <person name="Barry K."/>
            <person name="Bills G."/>
            <person name="Bluhm B."/>
            <person name="Cannon C."/>
            <person name="Castanera R."/>
            <person name="Culley D."/>
            <person name="Daum C."/>
            <person name="Ezra D."/>
            <person name="Gonzalez J."/>
            <person name="Henrissat B."/>
            <person name="Kuo A."/>
            <person name="Liang C."/>
            <person name="Lipzen A."/>
            <person name="Lutzoni F."/>
            <person name="Magnuson J."/>
            <person name="Mondo S."/>
            <person name="Nolan M."/>
            <person name="Ohm R."/>
            <person name="Pangilinan J."/>
            <person name="Park H.-J."/>
            <person name="Ramirez L."/>
            <person name="Alfaro M."/>
            <person name="Sun H."/>
            <person name="Tritt A."/>
            <person name="Yoshinaga Y."/>
            <person name="Zwiers L.-H."/>
            <person name="Turgeon B."/>
            <person name="Goodwin S."/>
            <person name="Spatafora J."/>
            <person name="Crous P."/>
            <person name="Grigoriev I."/>
        </authorList>
    </citation>
    <scope>NUCLEOTIDE SEQUENCE</scope>
    <source>
        <strain evidence="1">CBS 207.26</strain>
    </source>
</reference>
<proteinExistence type="predicted"/>